<evidence type="ECO:0000313" key="2">
    <source>
        <dbReference type="Proteomes" id="UP000326367"/>
    </source>
</evidence>
<dbReference type="EMBL" id="VYKI01000015">
    <property type="protein sequence ID" value="KAA8996765.1"/>
    <property type="molecule type" value="Genomic_DNA"/>
</dbReference>
<accession>A0ABQ6SZ84</accession>
<reference evidence="1 2" key="1">
    <citation type="journal article" date="2020" name="Antonie Van Leeuwenhoek">
        <title>Stenotrophomonas cyclobalanopsidis sp. nov., isolated from the leaf spot disease of Cyclobalanopsis patelliformis.</title>
        <authorList>
            <person name="Bian D.R."/>
            <person name="Xue H."/>
            <person name="Piao C.G."/>
            <person name="Li Y."/>
        </authorList>
    </citation>
    <scope>NUCLEOTIDE SEQUENCE [LARGE SCALE GENOMIC DNA]</scope>
    <source>
        <strain evidence="1 2">TPQG1-4</strain>
    </source>
</reference>
<name>A0ABQ6SZ84_9GAMM</name>
<protein>
    <submittedName>
        <fullName evidence="1">Uncharacterized protein</fullName>
    </submittedName>
</protein>
<evidence type="ECO:0000313" key="1">
    <source>
        <dbReference type="EMBL" id="KAA8996765.1"/>
    </source>
</evidence>
<sequence>MNQTKRFNREPLKLPMTRSSEVVRARRQLQYHGWPRLQMALMSLWIRWRWYTVADWRPVPPHAGHGRFGEAQRLAPKPVSLMEVAQAL</sequence>
<gene>
    <name evidence="1" type="ORF">FJU31_12405</name>
</gene>
<organism evidence="1 2">
    <name type="scientific">Stenotrophomonas cyclobalanopsidis</name>
    <dbReference type="NCBI Taxonomy" id="2771362"/>
    <lineage>
        <taxon>Bacteria</taxon>
        <taxon>Pseudomonadati</taxon>
        <taxon>Pseudomonadota</taxon>
        <taxon>Gammaproteobacteria</taxon>
        <taxon>Lysobacterales</taxon>
        <taxon>Lysobacteraceae</taxon>
        <taxon>Stenotrophomonas</taxon>
    </lineage>
</organism>
<dbReference type="RefSeq" id="WP_150455019.1">
    <property type="nucleotide sequence ID" value="NZ_VYKI01000015.1"/>
</dbReference>
<proteinExistence type="predicted"/>
<comment type="caution">
    <text evidence="1">The sequence shown here is derived from an EMBL/GenBank/DDBJ whole genome shotgun (WGS) entry which is preliminary data.</text>
</comment>
<keyword evidence="2" id="KW-1185">Reference proteome</keyword>
<dbReference type="Proteomes" id="UP000326367">
    <property type="component" value="Unassembled WGS sequence"/>
</dbReference>